<feature type="compositionally biased region" description="Low complexity" evidence="1">
    <location>
        <begin position="1008"/>
        <end position="1023"/>
    </location>
</feature>
<feature type="region of interest" description="Disordered" evidence="1">
    <location>
        <begin position="737"/>
        <end position="767"/>
    </location>
</feature>
<organism evidence="4 5">
    <name type="scientific">Podospora pseudopauciseta</name>
    <dbReference type="NCBI Taxonomy" id="2093780"/>
    <lineage>
        <taxon>Eukaryota</taxon>
        <taxon>Fungi</taxon>
        <taxon>Dikarya</taxon>
        <taxon>Ascomycota</taxon>
        <taxon>Pezizomycotina</taxon>
        <taxon>Sordariomycetes</taxon>
        <taxon>Sordariomycetidae</taxon>
        <taxon>Sordariales</taxon>
        <taxon>Podosporaceae</taxon>
        <taxon>Podospora</taxon>
    </lineage>
</organism>
<dbReference type="InterPro" id="IPR048535">
    <property type="entry name" value="RRN6_beta-prop"/>
</dbReference>
<keyword evidence="5" id="KW-1185">Reference proteome</keyword>
<sequence>MDEKRGTGHSAGKSRVNANRRHHTDGVVGRLSYTPAQRDGAFGELRKNRVEDEAPKFQQVTPFSQWCPPSKVAAPQSNLGGPWRIARAQGNWLTEFLPEASITEDALEGLFMEEIASAKDSTEASPVSTTSLFSVGEIADVRTGRNGDAAISVMAVSSGVSGNVLRLISLAREEWVWEEADVTARTKAPDARFEGEWCQDATPISLVKFAINASGSKNKQGKSVDMIRWLLVQKESSTTICEPEVRDLPMPTPGLATTSSPTSQIFINPLATIPISQTGGSPQTDVCFIRGPDRNIPQLVIIDQCGYWSIWDITGRRDNRPKSLTPVLTMCGNMLAGSIPKLPSSSTSLDKPHRVVYLEVEADESSSEELEHPRRPFLLLNTDQALHLFDIESQNSHPVALPSFGIDHQRVMEVAPARLDPGQFFVLTNKSLLWIAAKKGADGTVKSDFLAICPHQKDSSDPTLRIEVSAGTFVNDISACFVCVWSAQDTEMNIFWFLLPESGTATGYHREVVSLKSRSNFVGLGMLPVKRKLGKRDTITPSGKRLRDASMRFFQFLTLSQDMEVSSALCVWSDDESAEIPAPEILDRGGKSRDAEKELLEHLHKRLVVPDGFDELTVLGKRKIEEPDSGDEKPKRLKLNDCSLVGLRLGMDPSEWRNRTLHLEKIEPATGQDLRFLREAVEKEKEDGYMPRHSVLELAKPSHQQSDDGLITLARTWADIQPELQDDQEEEEWLYPPEASRPIPGFNPDDMAQNLGELFPKPRKRAPATVKNRWTHILQKMAAEMFLSNISVSAVPPSWGSTLITTNDSQSQSQSQSFSFYSSSQPTLPSPSFPPTPSSPSKPSRLPSQSADPEDEQPQEDVVALRLRKYGFIPTSSSRKGELSVDISPWEVGGDPDNISWHLGKDKEDIEAEKRKDKRLKKMMARRQRVERLSQRYFGEESSVLEESASQQLLPGIQPSSQLVFSQGVVVPGSPAAFLRSPTRKGVVRPTSPLRREYRMGGGGGGRESSSQQGVGVSGGSSQTPSRQQVPPTRSQVLPGLFGGRQSFGAGAAGRVRESLSPFKKKKRKSEGRLSGFR</sequence>
<dbReference type="Pfam" id="PF10214">
    <property type="entry name" value="Rrn6_beta-prop"/>
    <property type="match status" value="1"/>
</dbReference>
<dbReference type="RefSeq" id="XP_062767370.1">
    <property type="nucleotide sequence ID" value="XM_062911343.1"/>
</dbReference>
<protein>
    <submittedName>
        <fullName evidence="4">Uncharacterized protein</fullName>
    </submittedName>
</protein>
<accession>A0ABR0HHP8</accession>
<name>A0ABR0HHP8_9PEZI</name>
<dbReference type="PANTHER" id="PTHR28221">
    <property type="entry name" value="RNA POLYMERASE I-SPECIFIC TRANSCRIPTION INITIATION FACTOR RRN6"/>
    <property type="match status" value="1"/>
</dbReference>
<comment type="caution">
    <text evidence="4">The sequence shown here is derived from an EMBL/GenBank/DDBJ whole genome shotgun (WGS) entry which is preliminary data.</text>
</comment>
<dbReference type="EMBL" id="JAFFHB010000004">
    <property type="protein sequence ID" value="KAK4667404.1"/>
    <property type="molecule type" value="Genomic_DNA"/>
</dbReference>
<dbReference type="PANTHER" id="PTHR28221:SF2">
    <property type="entry name" value="RNA POLYMERASE I-SPECIFIC TRANSCRIPTION INITIATION FACTOR RRN6"/>
    <property type="match status" value="1"/>
</dbReference>
<gene>
    <name evidence="4" type="ORF">QC763_308930</name>
</gene>
<evidence type="ECO:0000256" key="1">
    <source>
        <dbReference type="SAM" id="MobiDB-lite"/>
    </source>
</evidence>
<dbReference type="InterPro" id="IPR019350">
    <property type="entry name" value="RNA_pol_I-sp_TIF_RRN6-like"/>
</dbReference>
<dbReference type="GeneID" id="87931686"/>
<dbReference type="Pfam" id="PF20639">
    <property type="entry name" value="Rrn6_K-rich"/>
    <property type="match status" value="1"/>
</dbReference>
<feature type="compositionally biased region" description="Low complexity" evidence="1">
    <location>
        <begin position="809"/>
        <end position="827"/>
    </location>
</feature>
<feature type="region of interest" description="Disordered" evidence="1">
    <location>
        <begin position="803"/>
        <end position="860"/>
    </location>
</feature>
<evidence type="ECO:0000259" key="2">
    <source>
        <dbReference type="Pfam" id="PF10214"/>
    </source>
</evidence>
<proteinExistence type="predicted"/>
<dbReference type="Proteomes" id="UP001326199">
    <property type="component" value="Unassembled WGS sequence"/>
</dbReference>
<dbReference type="InterPro" id="IPR048536">
    <property type="entry name" value="Rrn6_K-rich"/>
</dbReference>
<feature type="region of interest" description="Disordered" evidence="1">
    <location>
        <begin position="1"/>
        <end position="31"/>
    </location>
</feature>
<evidence type="ECO:0000259" key="3">
    <source>
        <dbReference type="Pfam" id="PF20639"/>
    </source>
</evidence>
<feature type="compositionally biased region" description="Low complexity" evidence="1">
    <location>
        <begin position="841"/>
        <end position="850"/>
    </location>
</feature>
<feature type="domain" description="RRN6 beta-propeller" evidence="2">
    <location>
        <begin position="129"/>
        <end position="505"/>
    </location>
</feature>
<feature type="region of interest" description="Disordered" evidence="1">
    <location>
        <begin position="975"/>
        <end position="1078"/>
    </location>
</feature>
<feature type="compositionally biased region" description="Pro residues" evidence="1">
    <location>
        <begin position="828"/>
        <end position="840"/>
    </location>
</feature>
<evidence type="ECO:0000313" key="4">
    <source>
        <dbReference type="EMBL" id="KAK4667404.1"/>
    </source>
</evidence>
<reference evidence="4 5" key="1">
    <citation type="journal article" date="2023" name="bioRxiv">
        <title>High-quality genome assemblies of four members of thePodospora anserinaspecies complex.</title>
        <authorList>
            <person name="Ament-Velasquez S.L."/>
            <person name="Vogan A.A."/>
            <person name="Wallerman O."/>
            <person name="Hartmann F."/>
            <person name="Gautier V."/>
            <person name="Silar P."/>
            <person name="Giraud T."/>
            <person name="Johannesson H."/>
        </authorList>
    </citation>
    <scope>NUCLEOTIDE SEQUENCE [LARGE SCALE GENOMIC DNA]</scope>
    <source>
        <strain evidence="4 5">CBS 411.78</strain>
    </source>
</reference>
<feature type="compositionally biased region" description="Polar residues" evidence="1">
    <location>
        <begin position="1024"/>
        <end position="1036"/>
    </location>
</feature>
<feature type="domain" description="RRN6 K-rich C-terminal" evidence="3">
    <location>
        <begin position="887"/>
        <end position="1070"/>
    </location>
</feature>
<evidence type="ECO:0000313" key="5">
    <source>
        <dbReference type="Proteomes" id="UP001326199"/>
    </source>
</evidence>